<sequence length="464" mass="53523">MVNCPSGRRGRKFSHLPHCIRCPCLLDYTLDSSHARRWCSLKIDNISMRLYPAIFQPNSLHSVHLSLNAVFQPASVDYLKNVIKLFGQRITSSRHPGPISSPHLGLSPLIYHRMQPMHRSLIQHELFELLLRYDQFDLEIIPRYAAIRGGFQIGFEYRHSIFEEIKSALFHWGGSCASASYTLFPAEDDRQGTFTFSPFHTNPGQDVGETRNSLQALNEILSRTGNKITMRSFLLNETHTHSLDINQHIRPIMEFHLSRPKSDVQARLAEMRARAREKTTILANNSEIPACRSNEPRSNHKNQLDNIITSGLPARQVHIRRIGVPTKYKYTERLRKEYSQTIYHPKFLRRVKIKKSSSPAYRVIDFMIVRPPEPASGGPKKKPLRSIDMLSRTPDHVDLSRAPKSSTRISREKARELESCEQSRPLIRLSRVGRLTWVSWRDVLGLEGVYEEALWEESDIFELD</sequence>
<dbReference type="EMBL" id="CAUH01003717">
    <property type="protein sequence ID" value="CCU77465.1"/>
    <property type="molecule type" value="Genomic_DNA"/>
</dbReference>
<gene>
    <name evidence="2" type="ORF">BGHDH14_bgh02464</name>
</gene>
<evidence type="ECO:0000313" key="2">
    <source>
        <dbReference type="EMBL" id="CCU77465.1"/>
    </source>
</evidence>
<comment type="caution">
    <text evidence="2">The sequence shown here is derived from an EMBL/GenBank/DDBJ whole genome shotgun (WGS) entry which is preliminary data.</text>
</comment>
<name>N1JA70_BLUG1</name>
<dbReference type="Proteomes" id="UP000015441">
    <property type="component" value="Unassembled WGS sequence"/>
</dbReference>
<dbReference type="InParanoid" id="N1JA70"/>
<keyword evidence="3" id="KW-1185">Reference proteome</keyword>
<dbReference type="OrthoDB" id="10314422at2759"/>
<evidence type="ECO:0000313" key="3">
    <source>
        <dbReference type="Proteomes" id="UP000015441"/>
    </source>
</evidence>
<evidence type="ECO:0000256" key="1">
    <source>
        <dbReference type="SAM" id="MobiDB-lite"/>
    </source>
</evidence>
<dbReference type="AlphaFoldDB" id="N1JA70"/>
<reference evidence="2 3" key="1">
    <citation type="journal article" date="2010" name="Science">
        <title>Genome expansion and gene loss in powdery mildew fungi reveal tradeoffs in extreme parasitism.</title>
        <authorList>
            <person name="Spanu P.D."/>
            <person name="Abbott J.C."/>
            <person name="Amselem J."/>
            <person name="Burgis T.A."/>
            <person name="Soanes D.M."/>
            <person name="Stueber K."/>
            <person name="Ver Loren van Themaat E."/>
            <person name="Brown J.K.M."/>
            <person name="Butcher S.A."/>
            <person name="Gurr S.J."/>
            <person name="Lebrun M.-H."/>
            <person name="Ridout C.J."/>
            <person name="Schulze-Lefert P."/>
            <person name="Talbot N.J."/>
            <person name="Ahmadinejad N."/>
            <person name="Ametz C."/>
            <person name="Barton G.R."/>
            <person name="Benjdia M."/>
            <person name="Bidzinski P."/>
            <person name="Bindschedler L.V."/>
            <person name="Both M."/>
            <person name="Brewer M.T."/>
            <person name="Cadle-Davidson L."/>
            <person name="Cadle-Davidson M.M."/>
            <person name="Collemare J."/>
            <person name="Cramer R."/>
            <person name="Frenkel O."/>
            <person name="Godfrey D."/>
            <person name="Harriman J."/>
            <person name="Hoede C."/>
            <person name="King B.C."/>
            <person name="Klages S."/>
            <person name="Kleemann J."/>
            <person name="Knoll D."/>
            <person name="Koti P.S."/>
            <person name="Kreplak J."/>
            <person name="Lopez-Ruiz F.J."/>
            <person name="Lu X."/>
            <person name="Maekawa T."/>
            <person name="Mahanil S."/>
            <person name="Micali C."/>
            <person name="Milgroom M.G."/>
            <person name="Montana G."/>
            <person name="Noir S."/>
            <person name="O'Connell R.J."/>
            <person name="Oberhaensli S."/>
            <person name="Parlange F."/>
            <person name="Pedersen C."/>
            <person name="Quesneville H."/>
            <person name="Reinhardt R."/>
            <person name="Rott M."/>
            <person name="Sacristan S."/>
            <person name="Schmidt S.M."/>
            <person name="Schoen M."/>
            <person name="Skamnioti P."/>
            <person name="Sommer H."/>
            <person name="Stephens A."/>
            <person name="Takahara H."/>
            <person name="Thordal-Christensen H."/>
            <person name="Vigouroux M."/>
            <person name="Wessling R."/>
            <person name="Wicker T."/>
            <person name="Panstruga R."/>
        </authorList>
    </citation>
    <scope>NUCLEOTIDE SEQUENCE [LARGE SCALE GENOMIC DNA]</scope>
    <source>
        <strain evidence="2">DH14</strain>
    </source>
</reference>
<proteinExistence type="predicted"/>
<protein>
    <submittedName>
        <fullName evidence="2">Uncharacterized protein</fullName>
    </submittedName>
</protein>
<organism evidence="2 3">
    <name type="scientific">Blumeria graminis f. sp. hordei (strain DH14)</name>
    <name type="common">Barley powdery mildew</name>
    <name type="synonym">Oidium monilioides f. sp. hordei</name>
    <dbReference type="NCBI Taxonomy" id="546991"/>
    <lineage>
        <taxon>Eukaryota</taxon>
        <taxon>Fungi</taxon>
        <taxon>Dikarya</taxon>
        <taxon>Ascomycota</taxon>
        <taxon>Pezizomycotina</taxon>
        <taxon>Leotiomycetes</taxon>
        <taxon>Erysiphales</taxon>
        <taxon>Erysiphaceae</taxon>
        <taxon>Blumeria</taxon>
        <taxon>Blumeria hordei</taxon>
    </lineage>
</organism>
<dbReference type="HOGENOM" id="CLU_692588_0_0_1"/>
<feature type="region of interest" description="Disordered" evidence="1">
    <location>
        <begin position="395"/>
        <end position="415"/>
    </location>
</feature>
<accession>N1JA70</accession>